<sequence>MKIKRIVLFLLLVALMAVKFIFYPSLGSLSLEEVQKIGEISSPDNHYKLNLYLYGGVLLKSDYSYVYELEDLFNSGKKKNILWLGPDSQGVTWIDNRTLLVGEKKVNIYKDTYDYRWGLNGD</sequence>
<proteinExistence type="predicted"/>
<comment type="caution">
    <text evidence="1">The sequence shown here is derived from an EMBL/GenBank/DDBJ whole genome shotgun (WGS) entry which is preliminary data.</text>
</comment>
<dbReference type="EMBL" id="SLUB01000007">
    <property type="protein sequence ID" value="THE13779.1"/>
    <property type="molecule type" value="Genomic_DNA"/>
</dbReference>
<accession>A0A4S3PVE2</accession>
<gene>
    <name evidence="1" type="ORF">E1I69_06105</name>
</gene>
<dbReference type="InterPro" id="IPR035406">
    <property type="entry name" value="DUF5412"/>
</dbReference>
<organism evidence="1 2">
    <name type="scientific">Bacillus timonensis</name>
    <dbReference type="NCBI Taxonomy" id="1033734"/>
    <lineage>
        <taxon>Bacteria</taxon>
        <taxon>Bacillati</taxon>
        <taxon>Bacillota</taxon>
        <taxon>Bacilli</taxon>
        <taxon>Bacillales</taxon>
        <taxon>Bacillaceae</taxon>
        <taxon>Bacillus</taxon>
    </lineage>
</organism>
<name>A0A4S3PVE2_9BACI</name>
<evidence type="ECO:0000313" key="2">
    <source>
        <dbReference type="Proteomes" id="UP000306477"/>
    </source>
</evidence>
<keyword evidence="2" id="KW-1185">Reference proteome</keyword>
<dbReference type="RefSeq" id="WP_161974845.1">
    <property type="nucleotide sequence ID" value="NZ_SLUB01000007.1"/>
</dbReference>
<dbReference type="Proteomes" id="UP000306477">
    <property type="component" value="Unassembled WGS sequence"/>
</dbReference>
<evidence type="ECO:0000313" key="1">
    <source>
        <dbReference type="EMBL" id="THE13779.1"/>
    </source>
</evidence>
<dbReference type="AlphaFoldDB" id="A0A4S3PVE2"/>
<dbReference type="Pfam" id="PF17428">
    <property type="entry name" value="DUF5412"/>
    <property type="match status" value="1"/>
</dbReference>
<evidence type="ECO:0008006" key="3">
    <source>
        <dbReference type="Google" id="ProtNLM"/>
    </source>
</evidence>
<protein>
    <recommendedName>
        <fullName evidence="3">DUF5412 domain-containing protein</fullName>
    </recommendedName>
</protein>
<reference evidence="1 2" key="1">
    <citation type="journal article" date="2019" name="Indoor Air">
        <title>Impacts of indoor surface finishes on bacterial viability.</title>
        <authorList>
            <person name="Hu J."/>
            <person name="Maamar S.B."/>
            <person name="Glawe A.J."/>
            <person name="Gottel N."/>
            <person name="Gilbert J.A."/>
            <person name="Hartmann E.M."/>
        </authorList>
    </citation>
    <scope>NUCLEOTIDE SEQUENCE [LARGE SCALE GENOMIC DNA]</scope>
    <source>
        <strain evidence="1 2">AF060A6</strain>
    </source>
</reference>